<evidence type="ECO:0000313" key="2">
    <source>
        <dbReference type="Proteomes" id="UP000256964"/>
    </source>
</evidence>
<proteinExistence type="predicted"/>
<keyword evidence="2" id="KW-1185">Reference proteome</keyword>
<dbReference type="AlphaFoldDB" id="A0A371D9X3"/>
<sequence>MVSQRPADGRTKVRTCCLLASLTLSPVTGHWSSVVYIWLLSAWMNAARTASHTRDLVHTPRPRPRRRILGLLRPLLRRVSTSSHPAACAALALLSQPFAAKDFRLDALQSESAPYRNVASSKSSLSPARSTAGLICGPVNMRPPTSMASLSSRTPSHACSRESMCSLHTVFKLDCPVRTPRS</sequence>
<organism evidence="1 2">
    <name type="scientific">Lentinus brumalis</name>
    <dbReference type="NCBI Taxonomy" id="2498619"/>
    <lineage>
        <taxon>Eukaryota</taxon>
        <taxon>Fungi</taxon>
        <taxon>Dikarya</taxon>
        <taxon>Basidiomycota</taxon>
        <taxon>Agaricomycotina</taxon>
        <taxon>Agaricomycetes</taxon>
        <taxon>Polyporales</taxon>
        <taxon>Polyporaceae</taxon>
        <taxon>Lentinus</taxon>
    </lineage>
</organism>
<protein>
    <submittedName>
        <fullName evidence="1">Uncharacterized protein</fullName>
    </submittedName>
</protein>
<evidence type="ECO:0000313" key="1">
    <source>
        <dbReference type="EMBL" id="RDX49326.1"/>
    </source>
</evidence>
<dbReference type="EMBL" id="KZ857406">
    <property type="protein sequence ID" value="RDX49326.1"/>
    <property type="molecule type" value="Genomic_DNA"/>
</dbReference>
<dbReference type="Proteomes" id="UP000256964">
    <property type="component" value="Unassembled WGS sequence"/>
</dbReference>
<gene>
    <name evidence="1" type="ORF">OH76DRAFT_547809</name>
</gene>
<reference evidence="1 2" key="1">
    <citation type="journal article" date="2018" name="Biotechnol. Biofuels">
        <title>Integrative visual omics of the white-rot fungus Polyporus brumalis exposes the biotechnological potential of its oxidative enzymes for delignifying raw plant biomass.</title>
        <authorList>
            <person name="Miyauchi S."/>
            <person name="Rancon A."/>
            <person name="Drula E."/>
            <person name="Hage H."/>
            <person name="Chaduli D."/>
            <person name="Favel A."/>
            <person name="Grisel S."/>
            <person name="Henrissat B."/>
            <person name="Herpoel-Gimbert I."/>
            <person name="Ruiz-Duenas F.J."/>
            <person name="Chevret D."/>
            <person name="Hainaut M."/>
            <person name="Lin J."/>
            <person name="Wang M."/>
            <person name="Pangilinan J."/>
            <person name="Lipzen A."/>
            <person name="Lesage-Meessen L."/>
            <person name="Navarro D."/>
            <person name="Riley R."/>
            <person name="Grigoriev I.V."/>
            <person name="Zhou S."/>
            <person name="Raouche S."/>
            <person name="Rosso M.N."/>
        </authorList>
    </citation>
    <scope>NUCLEOTIDE SEQUENCE [LARGE SCALE GENOMIC DNA]</scope>
    <source>
        <strain evidence="1 2">BRFM 1820</strain>
    </source>
</reference>
<accession>A0A371D9X3</accession>
<name>A0A371D9X3_9APHY</name>